<dbReference type="Pfam" id="PF02787">
    <property type="entry name" value="CPSase_L_D3"/>
    <property type="match status" value="1"/>
</dbReference>
<keyword evidence="6 20" id="KW-0436">Ligase</keyword>
<evidence type="ECO:0000256" key="8">
    <source>
        <dbReference type="ARBA" id="ARBA00022723"/>
    </source>
</evidence>
<keyword evidence="13 20" id="KW-0665">Pyrimidine biosynthesis</keyword>
<comment type="cofactor">
    <cofactor evidence="20">
        <name>Mg(2+)</name>
        <dbReference type="ChEBI" id="CHEBI:18420"/>
    </cofactor>
    <cofactor evidence="20">
        <name>Mn(2+)</name>
        <dbReference type="ChEBI" id="CHEBI:29035"/>
    </cofactor>
    <text evidence="20">Binds 4 Mg(2+) or Mn(2+) ions per subunit.</text>
</comment>
<dbReference type="PROSITE" id="PS50975">
    <property type="entry name" value="ATP_GRASP"/>
    <property type="match status" value="2"/>
</dbReference>
<dbReference type="SUPFAM" id="SSF56059">
    <property type="entry name" value="Glutathione synthetase ATP-binding domain-like"/>
    <property type="match status" value="2"/>
</dbReference>
<evidence type="ECO:0000256" key="9">
    <source>
        <dbReference type="ARBA" id="ARBA00022737"/>
    </source>
</evidence>
<feature type="binding site" evidence="20">
    <location>
        <position position="754"/>
    </location>
    <ligand>
        <name>ATP</name>
        <dbReference type="ChEBI" id="CHEBI:30616"/>
        <label>2</label>
    </ligand>
</feature>
<evidence type="ECO:0000256" key="4">
    <source>
        <dbReference type="ARBA" id="ARBA00009799"/>
    </source>
</evidence>
<feature type="binding site" evidence="20">
    <location>
        <position position="210"/>
    </location>
    <ligand>
        <name>ATP</name>
        <dbReference type="ChEBI" id="CHEBI:30616"/>
        <label>1</label>
    </ligand>
</feature>
<dbReference type="InterPro" id="IPR036897">
    <property type="entry name" value="CarbamoylP_synth_lsu_oligo_sf"/>
</dbReference>
<dbReference type="Gene3D" id="3.40.50.20">
    <property type="match status" value="2"/>
</dbReference>
<evidence type="ECO:0000256" key="17">
    <source>
        <dbReference type="ARBA" id="ARBA00057223"/>
    </source>
</evidence>
<dbReference type="FunFam" id="3.30.1490.20:FF:000001">
    <property type="entry name" value="Carbamoyl-phosphate synthase large chain"/>
    <property type="match status" value="1"/>
</dbReference>
<evidence type="ECO:0000256" key="1">
    <source>
        <dbReference type="ARBA" id="ARBA00001936"/>
    </source>
</evidence>
<evidence type="ECO:0000256" key="19">
    <source>
        <dbReference type="ARBA" id="ARBA00062056"/>
    </source>
</evidence>
<dbReference type="GO" id="GO:0006526">
    <property type="term" value="P:L-arginine biosynthetic process"/>
    <property type="evidence" value="ECO:0007669"/>
    <property type="project" value="UniProtKB-UniRule"/>
</dbReference>
<evidence type="ECO:0000256" key="13">
    <source>
        <dbReference type="ARBA" id="ARBA00022975"/>
    </source>
</evidence>
<name>A0A7D6BPA6_FERL1</name>
<dbReference type="FunFam" id="3.40.50.20:FF:000002">
    <property type="entry name" value="Carbamoyl-phosphate synthase large chain"/>
    <property type="match status" value="1"/>
</dbReference>
<dbReference type="GO" id="GO:0005737">
    <property type="term" value="C:cytoplasm"/>
    <property type="evidence" value="ECO:0007669"/>
    <property type="project" value="TreeGrafter"/>
</dbReference>
<feature type="binding site" evidence="20">
    <location>
        <position position="782"/>
    </location>
    <ligand>
        <name>ATP</name>
        <dbReference type="ChEBI" id="CHEBI:30616"/>
        <label>2</label>
    </ligand>
</feature>
<feature type="binding site" evidence="20">
    <location>
        <position position="822"/>
    </location>
    <ligand>
        <name>Mn(2+)</name>
        <dbReference type="ChEBI" id="CHEBI:29035"/>
        <label>3</label>
    </ligand>
</feature>
<feature type="binding site" evidence="20">
    <location>
        <position position="284"/>
    </location>
    <ligand>
        <name>Mg(2+)</name>
        <dbReference type="ChEBI" id="CHEBI:18420"/>
        <label>1</label>
    </ligand>
</feature>
<proteinExistence type="inferred from homology"/>
<dbReference type="Pfam" id="PF02786">
    <property type="entry name" value="CPSase_L_D2"/>
    <property type="match status" value="2"/>
</dbReference>
<feature type="binding site" evidence="20">
    <location>
        <position position="169"/>
    </location>
    <ligand>
        <name>ATP</name>
        <dbReference type="ChEBI" id="CHEBI:30616"/>
        <label>1</label>
    </ligand>
</feature>
<dbReference type="InterPro" id="IPR058047">
    <property type="entry name" value="CPSase_preATP-grasp"/>
</dbReference>
<evidence type="ECO:0000256" key="11">
    <source>
        <dbReference type="ARBA" id="ARBA00022840"/>
    </source>
</evidence>
<dbReference type="SMART" id="SM00851">
    <property type="entry name" value="MGS"/>
    <property type="match status" value="1"/>
</dbReference>
<keyword evidence="10 20" id="KW-0547">Nucleotide-binding</keyword>
<dbReference type="InterPro" id="IPR033937">
    <property type="entry name" value="MGS_CPS_CarB"/>
</dbReference>
<comment type="function">
    <text evidence="18">Small subunit of the glutamine-dependent carbamoyl phosphate synthetase (CPSase). CPSase catalyzes the formation of carbamoyl phosphate from the ammonia moiety of glutamine, carbonate, and phosphate donated by ATP, constituting the first step of the biosynthetic pathway leading to pyrimidine nucleotides. The large subunit (synthetase) binds the substrates ammonia (free or transferred from glutamine from the small subunit), hydrogencarbonate and ATP and carries out an ATP-coupled ligase reaction, activating hydrogencarbonate by forming carboxy phosphate which reacts with ammonia to form carbamoyl phosphate.</text>
</comment>
<dbReference type="SUPFAM" id="SSF48108">
    <property type="entry name" value="Carbamoyl phosphate synthetase, large subunit connection domain"/>
    <property type="match status" value="1"/>
</dbReference>
<feature type="binding site" evidence="20">
    <location>
        <position position="834"/>
    </location>
    <ligand>
        <name>ATP</name>
        <dbReference type="ChEBI" id="CHEBI:30616"/>
        <label>2</label>
    </ligand>
</feature>
<feature type="binding site" evidence="20">
    <location>
        <position position="300"/>
    </location>
    <ligand>
        <name>Mn(2+)</name>
        <dbReference type="ChEBI" id="CHEBI:29035"/>
        <label>2</label>
    </ligand>
</feature>
<accession>A0A7D6BPA6</accession>
<keyword evidence="11 20" id="KW-0067">ATP-binding</keyword>
<dbReference type="NCBIfam" id="NF009455">
    <property type="entry name" value="PRK12815.1"/>
    <property type="match status" value="1"/>
</dbReference>
<evidence type="ECO:0000256" key="2">
    <source>
        <dbReference type="ARBA" id="ARBA00004812"/>
    </source>
</evidence>
<feature type="binding site" evidence="20">
    <location>
        <position position="243"/>
    </location>
    <ligand>
        <name>ATP</name>
        <dbReference type="ChEBI" id="CHEBI:30616"/>
        <label>1</label>
    </ligand>
</feature>
<keyword evidence="12" id="KW-0460">Magnesium</keyword>
<evidence type="ECO:0000256" key="7">
    <source>
        <dbReference type="ARBA" id="ARBA00022605"/>
    </source>
</evidence>
<feature type="binding site" evidence="20">
    <location>
        <position position="834"/>
    </location>
    <ligand>
        <name>Mn(2+)</name>
        <dbReference type="ChEBI" id="CHEBI:29035"/>
        <label>3</label>
    </ligand>
</feature>
<reference evidence="24" key="1">
    <citation type="submission" date="2020-07" db="EMBL/GenBank/DDBJ databases">
        <title>Metabolic diversity and evolutionary history of the archaeal phylum ###Micrarchaeota### uncovered from a freshwater lake metagenome.</title>
        <authorList>
            <person name="Kadnikov V.V."/>
            <person name="Savvichev A.S."/>
            <person name="Mardanov A.V."/>
            <person name="Beletsky A.V."/>
            <person name="Chupakov A.V."/>
            <person name="Kokryatskaya N.M."/>
            <person name="Pimenov N.V."/>
            <person name="Ravin N.V."/>
        </authorList>
    </citation>
    <scope>NUCLEOTIDE SEQUENCE [LARGE SCALE GENOMIC DNA]</scope>
</reference>
<dbReference type="NCBIfam" id="NF003671">
    <property type="entry name" value="PRK05294.1"/>
    <property type="match status" value="1"/>
</dbReference>
<feature type="domain" description="MGS-like" evidence="22">
    <location>
        <begin position="930"/>
        <end position="1071"/>
    </location>
</feature>
<feature type="binding site" evidence="20">
    <location>
        <position position="129"/>
    </location>
    <ligand>
        <name>ATP</name>
        <dbReference type="ChEBI" id="CHEBI:30616"/>
        <label>1</label>
    </ligand>
</feature>
<comment type="subunit">
    <text evidence="19 20">Composed of two chains; the small (or glutamine) chain promotes the hydrolysis of glutamine to ammonia, which is used by the large (or ammonia) chain to synthesize carbamoyl phosphate. Tetramer of heterodimers (alpha,beta)4.</text>
</comment>
<dbReference type="Proteomes" id="UP000510821">
    <property type="component" value="Chromosome"/>
</dbReference>
<feature type="binding site" evidence="20">
    <location>
        <position position="780"/>
    </location>
    <ligand>
        <name>ATP</name>
        <dbReference type="ChEBI" id="CHEBI:30616"/>
        <label>2</label>
    </ligand>
</feature>
<feature type="binding site" evidence="20">
    <location>
        <position position="176"/>
    </location>
    <ligand>
        <name>ATP</name>
        <dbReference type="ChEBI" id="CHEBI:30616"/>
        <label>1</label>
    </ligand>
</feature>
<dbReference type="GO" id="GO:0005524">
    <property type="term" value="F:ATP binding"/>
    <property type="evidence" value="ECO:0007669"/>
    <property type="project" value="UniProtKB-UniRule"/>
</dbReference>
<feature type="domain" description="ATP-grasp" evidence="21">
    <location>
        <begin position="672"/>
        <end position="863"/>
    </location>
</feature>
<feature type="binding site" evidence="20">
    <location>
        <position position="834"/>
    </location>
    <ligand>
        <name>Mg(2+)</name>
        <dbReference type="ChEBI" id="CHEBI:18420"/>
        <label>4</label>
    </ligand>
</feature>
<dbReference type="InterPro" id="IPR005479">
    <property type="entry name" value="CPAse_ATP-bd"/>
</dbReference>
<dbReference type="CDD" id="cd01424">
    <property type="entry name" value="MGS_CPS_II"/>
    <property type="match status" value="1"/>
</dbReference>
<dbReference type="InterPro" id="IPR036914">
    <property type="entry name" value="MGS-like_dom_sf"/>
</dbReference>
<feature type="binding site" evidence="20">
    <location>
        <position position="822"/>
    </location>
    <ligand>
        <name>ATP</name>
        <dbReference type="ChEBI" id="CHEBI:30616"/>
        <label>2</label>
    </ligand>
</feature>
<dbReference type="Gene3D" id="1.10.1030.10">
    <property type="entry name" value="Carbamoyl-phosphate synthetase, large subunit oligomerisation domain"/>
    <property type="match status" value="1"/>
</dbReference>
<feature type="binding site" evidence="20">
    <location>
        <position position="834"/>
    </location>
    <ligand>
        <name>Mg(2+)</name>
        <dbReference type="ChEBI" id="CHEBI:18420"/>
        <label>3</label>
    </ligand>
</feature>
<dbReference type="GO" id="GO:0004087">
    <property type="term" value="F:carbamoyl-phosphate synthase (ammonia) activity"/>
    <property type="evidence" value="ECO:0007669"/>
    <property type="project" value="UniProtKB-EC"/>
</dbReference>
<protein>
    <recommendedName>
        <fullName evidence="20">Carbamoyl phosphate synthase large chain</fullName>
        <ecNumber evidence="20">6.3.4.16</ecNumber>
        <ecNumber evidence="20">6.3.5.5</ecNumber>
    </recommendedName>
    <alternativeName>
        <fullName evidence="20">Carbamoyl phosphate synthetase ammonia chain</fullName>
    </alternativeName>
</protein>
<dbReference type="Pfam" id="PF02142">
    <property type="entry name" value="MGS"/>
    <property type="match status" value="1"/>
</dbReference>
<dbReference type="PROSITE" id="PS51855">
    <property type="entry name" value="MGS"/>
    <property type="match status" value="1"/>
</dbReference>
<comment type="catalytic activity">
    <reaction evidence="16 20">
        <text>hydrogencarbonate + L-glutamine + 2 ATP + H2O = carbamoyl phosphate + L-glutamate + 2 ADP + phosphate + 2 H(+)</text>
        <dbReference type="Rhea" id="RHEA:18633"/>
        <dbReference type="ChEBI" id="CHEBI:15377"/>
        <dbReference type="ChEBI" id="CHEBI:15378"/>
        <dbReference type="ChEBI" id="CHEBI:17544"/>
        <dbReference type="ChEBI" id="CHEBI:29985"/>
        <dbReference type="ChEBI" id="CHEBI:30616"/>
        <dbReference type="ChEBI" id="CHEBI:43474"/>
        <dbReference type="ChEBI" id="CHEBI:58228"/>
        <dbReference type="ChEBI" id="CHEBI:58359"/>
        <dbReference type="ChEBI" id="CHEBI:456216"/>
        <dbReference type="EC" id="6.3.5.5"/>
    </reaction>
</comment>
<feature type="binding site" evidence="20">
    <location>
        <position position="779"/>
    </location>
    <ligand>
        <name>ATP</name>
        <dbReference type="ChEBI" id="CHEBI:30616"/>
        <label>2</label>
    </ligand>
</feature>
<organism evidence="23 24">
    <name type="scientific">Fermentimicrarchaeum limneticum</name>
    <dbReference type="NCBI Taxonomy" id="2795018"/>
    <lineage>
        <taxon>Archaea</taxon>
        <taxon>Candidatus Micrarchaeota</taxon>
        <taxon>Candidatus Fermentimicrarchaeales</taxon>
        <taxon>Candidatus Fermentimicrarchaeaceae</taxon>
        <taxon>Candidatus Fermentimicrarchaeum</taxon>
    </lineage>
</organism>
<feature type="binding site" evidence="20">
    <location>
        <position position="175"/>
    </location>
    <ligand>
        <name>ATP</name>
        <dbReference type="ChEBI" id="CHEBI:30616"/>
        <label>1</label>
    </ligand>
</feature>
<comment type="domain">
    <text evidence="20">The large subunit is composed of 2 ATP-grasp domains that are involved in binding the 2 ATP molecules needed for carbamoyl phosphate synthesis. The N-terminal ATP-grasp domain (referred to as the carboxyphosphate synthetic component) catalyzes the ATP-dependent phosphorylation of hydrogencarbonate to carboxyphosphate and the subsequent nucleophilic attack by ammonia to form a carbamate intermediate. The C-terminal ATP-grasp domain (referred to as the carbamoyl phosphate synthetic component) then catalyzes the phosphorylation of carbamate with the second ATP to form the end product carbamoyl phosphate. The reactive and unstable enzyme intermediates are sequentially channeled from one active site to the next through the interior of the protein over a distance of at least 96 A.</text>
</comment>
<evidence type="ECO:0000259" key="21">
    <source>
        <dbReference type="PROSITE" id="PS50975"/>
    </source>
</evidence>
<feature type="binding site" evidence="20">
    <location>
        <position position="298"/>
    </location>
    <ligand>
        <name>Mg(2+)</name>
        <dbReference type="ChEBI" id="CHEBI:18420"/>
        <label>2</label>
    </ligand>
</feature>
<dbReference type="Pfam" id="PF25596">
    <property type="entry name" value="CPSase_L_D1"/>
    <property type="match status" value="2"/>
</dbReference>
<evidence type="ECO:0000256" key="20">
    <source>
        <dbReference type="HAMAP-Rule" id="MF_01210"/>
    </source>
</evidence>
<feature type="binding site" evidence="20">
    <location>
        <position position="298"/>
    </location>
    <ligand>
        <name>Mg(2+)</name>
        <dbReference type="ChEBI" id="CHEBI:18420"/>
        <label>1</label>
    </ligand>
</feature>
<evidence type="ECO:0000256" key="6">
    <source>
        <dbReference type="ARBA" id="ARBA00022598"/>
    </source>
</evidence>
<dbReference type="Gene3D" id="3.40.50.1380">
    <property type="entry name" value="Methylglyoxal synthase-like domain"/>
    <property type="match status" value="1"/>
</dbReference>
<keyword evidence="14" id="KW-0464">Manganese</keyword>
<keyword evidence="9 20" id="KW-0677">Repeat</keyword>
<evidence type="ECO:0000256" key="3">
    <source>
        <dbReference type="ARBA" id="ARBA00005077"/>
    </source>
</evidence>
<feature type="region of interest" description="Carboxyphosphate synthetic domain" evidence="20">
    <location>
        <begin position="1"/>
        <end position="401"/>
    </location>
</feature>
<dbReference type="UniPathway" id="UPA00068">
    <property type="reaction ID" value="UER00171"/>
</dbReference>
<keyword evidence="5 20" id="KW-0055">Arginine biosynthesis</keyword>
<dbReference type="UniPathway" id="UPA00070">
    <property type="reaction ID" value="UER00115"/>
</dbReference>
<dbReference type="InterPro" id="IPR011607">
    <property type="entry name" value="MGS-like_dom"/>
</dbReference>
<dbReference type="SUPFAM" id="SSF52335">
    <property type="entry name" value="Methylglyoxal synthase-like"/>
    <property type="match status" value="1"/>
</dbReference>
<gene>
    <name evidence="20" type="primary">carB</name>
    <name evidence="23" type="ORF">Sv326_1107</name>
</gene>
<feature type="binding site" evidence="20">
    <location>
        <position position="241"/>
    </location>
    <ligand>
        <name>ATP</name>
        <dbReference type="ChEBI" id="CHEBI:30616"/>
        <label>1</label>
    </ligand>
</feature>
<comment type="similarity">
    <text evidence="4 20">Belongs to the CarB family.</text>
</comment>
<dbReference type="PANTHER" id="PTHR11405:SF53">
    <property type="entry name" value="CARBAMOYL-PHOSPHATE SYNTHASE [AMMONIA], MITOCHONDRIAL"/>
    <property type="match status" value="1"/>
</dbReference>
<dbReference type="Gene3D" id="3.30.470.20">
    <property type="entry name" value="ATP-grasp fold, B domain"/>
    <property type="match status" value="2"/>
</dbReference>
<dbReference type="InterPro" id="IPR005480">
    <property type="entry name" value="CPSase_lsu_oligo"/>
</dbReference>
<feature type="binding site" evidence="20">
    <location>
        <position position="822"/>
    </location>
    <ligand>
        <name>Mg(2+)</name>
        <dbReference type="ChEBI" id="CHEBI:18420"/>
        <label>3</label>
    </ligand>
</feature>
<dbReference type="GO" id="GO:0004088">
    <property type="term" value="F:carbamoyl-phosphate synthase (glutamine-hydrolyzing) activity"/>
    <property type="evidence" value="ECO:0007669"/>
    <property type="project" value="UniProtKB-UniRule"/>
</dbReference>
<evidence type="ECO:0000256" key="18">
    <source>
        <dbReference type="ARBA" id="ARBA00060037"/>
    </source>
</evidence>
<feature type="binding site" evidence="20">
    <location>
        <position position="298"/>
    </location>
    <ligand>
        <name>ATP</name>
        <dbReference type="ChEBI" id="CHEBI:30616"/>
        <label>1</label>
    </ligand>
</feature>
<dbReference type="PROSITE" id="PS00867">
    <property type="entry name" value="CPSASE_2"/>
    <property type="match status" value="2"/>
</dbReference>
<evidence type="ECO:0000256" key="10">
    <source>
        <dbReference type="ARBA" id="ARBA00022741"/>
    </source>
</evidence>
<feature type="binding site" evidence="20">
    <location>
        <position position="298"/>
    </location>
    <ligand>
        <name>Mn(2+)</name>
        <dbReference type="ChEBI" id="CHEBI:29035"/>
        <label>2</label>
    </ligand>
</feature>
<feature type="binding site" evidence="20">
    <location>
        <position position="708"/>
    </location>
    <ligand>
        <name>ATP</name>
        <dbReference type="ChEBI" id="CHEBI:30616"/>
        <label>2</label>
    </ligand>
</feature>
<dbReference type="FunFam" id="3.30.470.20:FF:000001">
    <property type="entry name" value="Carbamoyl-phosphate synthase large chain"/>
    <property type="match status" value="1"/>
</dbReference>
<feature type="binding site" evidence="20">
    <location>
        <position position="781"/>
    </location>
    <ligand>
        <name>ATP</name>
        <dbReference type="ChEBI" id="CHEBI:30616"/>
        <label>2</label>
    </ligand>
</feature>
<dbReference type="EC" id="6.3.4.16" evidence="20"/>
<comment type="pathway">
    <text evidence="2 20">Pyrimidine metabolism; UMP biosynthesis via de novo pathway; (S)-dihydroorotate from bicarbonate: step 1/3.</text>
</comment>
<evidence type="ECO:0000256" key="12">
    <source>
        <dbReference type="ARBA" id="ARBA00022842"/>
    </source>
</evidence>
<dbReference type="EMBL" id="CP058998">
    <property type="protein sequence ID" value="QLJ53282.1"/>
    <property type="molecule type" value="Genomic_DNA"/>
</dbReference>
<dbReference type="GO" id="GO:0006541">
    <property type="term" value="P:glutamine metabolic process"/>
    <property type="evidence" value="ECO:0007669"/>
    <property type="project" value="TreeGrafter"/>
</dbReference>
<dbReference type="HAMAP" id="MF_01210_A">
    <property type="entry name" value="CPSase_L_chain_A"/>
    <property type="match status" value="1"/>
</dbReference>
<feature type="binding site" evidence="20">
    <location>
        <position position="747"/>
    </location>
    <ligand>
        <name>ATP</name>
        <dbReference type="ChEBI" id="CHEBI:30616"/>
        <label>2</label>
    </ligand>
</feature>
<dbReference type="PROSITE" id="PS00866">
    <property type="entry name" value="CPSASE_1"/>
    <property type="match status" value="1"/>
</dbReference>
<feature type="binding site" evidence="20">
    <location>
        <position position="836"/>
    </location>
    <ligand>
        <name>Mn(2+)</name>
        <dbReference type="ChEBI" id="CHEBI:29035"/>
        <label>4</label>
    </ligand>
</feature>
<dbReference type="SMART" id="SM01096">
    <property type="entry name" value="CPSase_L_D3"/>
    <property type="match status" value="1"/>
</dbReference>
<dbReference type="GO" id="GO:0046872">
    <property type="term" value="F:metal ion binding"/>
    <property type="evidence" value="ECO:0007669"/>
    <property type="project" value="UniProtKB-KW"/>
</dbReference>
<dbReference type="FunFam" id="1.10.1030.10:FF:000002">
    <property type="entry name" value="Carbamoyl-phosphate synthase large chain"/>
    <property type="match status" value="1"/>
</dbReference>
<dbReference type="InterPro" id="IPR005483">
    <property type="entry name" value="CPSase_dom"/>
</dbReference>
<dbReference type="SUPFAM" id="SSF52440">
    <property type="entry name" value="PreATP-grasp domain"/>
    <property type="match status" value="2"/>
</dbReference>
<feature type="binding site" evidence="20">
    <location>
        <position position="208"/>
    </location>
    <ligand>
        <name>ATP</name>
        <dbReference type="ChEBI" id="CHEBI:30616"/>
        <label>1</label>
    </ligand>
</feature>
<comment type="caution">
    <text evidence="20">Lacks conserved residue(s) required for the propagation of feature annotation.</text>
</comment>
<evidence type="ECO:0000256" key="14">
    <source>
        <dbReference type="ARBA" id="ARBA00023211"/>
    </source>
</evidence>
<dbReference type="NCBIfam" id="TIGR01369">
    <property type="entry name" value="CPSaseII_lrg"/>
    <property type="match status" value="1"/>
</dbReference>
<dbReference type="EC" id="6.3.5.5" evidence="20"/>
<evidence type="ECO:0000313" key="23">
    <source>
        <dbReference type="EMBL" id="QLJ53282.1"/>
    </source>
</evidence>
<keyword evidence="8" id="KW-0479">Metal-binding</keyword>
<feature type="region of interest" description="Allosteric domain" evidence="20">
    <location>
        <begin position="932"/>
        <end position="1071"/>
    </location>
</feature>
<feature type="domain" description="ATP-grasp" evidence="21">
    <location>
        <begin position="133"/>
        <end position="327"/>
    </location>
</feature>
<keyword evidence="7 20" id="KW-0028">Amino-acid biosynthesis</keyword>
<dbReference type="InterPro" id="IPR011761">
    <property type="entry name" value="ATP-grasp"/>
</dbReference>
<evidence type="ECO:0000259" key="22">
    <source>
        <dbReference type="PROSITE" id="PS51855"/>
    </source>
</evidence>
<feature type="binding site" evidence="20">
    <location>
        <position position="242"/>
    </location>
    <ligand>
        <name>ATP</name>
        <dbReference type="ChEBI" id="CHEBI:30616"/>
        <label>1</label>
    </ligand>
</feature>
<feature type="binding site" evidence="20">
    <location>
        <position position="749"/>
    </location>
    <ligand>
        <name>ATP</name>
        <dbReference type="ChEBI" id="CHEBI:30616"/>
        <label>2</label>
    </ligand>
</feature>
<dbReference type="FunFam" id="3.30.470.20:FF:000026">
    <property type="entry name" value="Carbamoyl-phosphate synthase large chain"/>
    <property type="match status" value="1"/>
</dbReference>
<comment type="pathway">
    <text evidence="3 20">Amino-acid biosynthesis; L-arginine biosynthesis; carbamoyl phosphate from bicarbonate: step 1/1.</text>
</comment>
<dbReference type="HAMAP" id="MF_01210_B">
    <property type="entry name" value="CPSase_L_chain_B"/>
    <property type="match status" value="1"/>
</dbReference>
<dbReference type="FunFam" id="3.40.50.20:FF:000001">
    <property type="entry name" value="Carbamoyl-phosphate synthase large chain"/>
    <property type="match status" value="1"/>
</dbReference>
<feature type="binding site" evidence="20">
    <location>
        <position position="284"/>
    </location>
    <ligand>
        <name>ATP</name>
        <dbReference type="ChEBI" id="CHEBI:30616"/>
        <label>1</label>
    </ligand>
</feature>
<dbReference type="PANTHER" id="PTHR11405">
    <property type="entry name" value="CARBAMOYLTRANSFERASE FAMILY MEMBER"/>
    <property type="match status" value="1"/>
</dbReference>
<feature type="binding site" evidence="20">
    <location>
        <position position="836"/>
    </location>
    <ligand>
        <name>Mg(2+)</name>
        <dbReference type="ChEBI" id="CHEBI:18420"/>
        <label>4</label>
    </ligand>
</feature>
<dbReference type="PRINTS" id="PR00098">
    <property type="entry name" value="CPSASE"/>
</dbReference>
<dbReference type="KEGG" id="flt:Sv326_1107"/>
<feature type="binding site" evidence="20">
    <location>
        <position position="215"/>
    </location>
    <ligand>
        <name>ATP</name>
        <dbReference type="ChEBI" id="CHEBI:30616"/>
        <label>1</label>
    </ligand>
</feature>
<dbReference type="InterPro" id="IPR016185">
    <property type="entry name" value="PreATP-grasp_dom_sf"/>
</dbReference>
<feature type="binding site" evidence="20">
    <location>
        <position position="298"/>
    </location>
    <ligand>
        <name>Mn(2+)</name>
        <dbReference type="ChEBI" id="CHEBI:29035"/>
        <label>1</label>
    </ligand>
</feature>
<feature type="binding site" evidence="20">
    <location>
        <position position="300"/>
    </location>
    <ligand>
        <name>Mg(2+)</name>
        <dbReference type="ChEBI" id="CHEBI:18420"/>
        <label>2</label>
    </ligand>
</feature>
<dbReference type="GO" id="GO:0044205">
    <property type="term" value="P:'de novo' UMP biosynthetic process"/>
    <property type="evidence" value="ECO:0007669"/>
    <property type="project" value="UniProtKB-UniRule"/>
</dbReference>
<comment type="catalytic activity">
    <reaction evidence="15 20">
        <text>hydrogencarbonate + NH4(+) + 2 ATP = carbamoyl phosphate + 2 ADP + phosphate + 2 H(+)</text>
        <dbReference type="Rhea" id="RHEA:18029"/>
        <dbReference type="ChEBI" id="CHEBI:15378"/>
        <dbReference type="ChEBI" id="CHEBI:17544"/>
        <dbReference type="ChEBI" id="CHEBI:28938"/>
        <dbReference type="ChEBI" id="CHEBI:30616"/>
        <dbReference type="ChEBI" id="CHEBI:43474"/>
        <dbReference type="ChEBI" id="CHEBI:58228"/>
        <dbReference type="ChEBI" id="CHEBI:456216"/>
        <dbReference type="EC" id="6.3.4.16"/>
    </reaction>
</comment>
<dbReference type="AlphaFoldDB" id="A0A7D6BPA6"/>
<comment type="cofactor">
    <cofactor evidence="1">
        <name>Mn(2+)</name>
        <dbReference type="ChEBI" id="CHEBI:29035"/>
    </cofactor>
</comment>
<sequence length="1071" mass="118381">MPRRKELKKVLVIGSGPIVIGQAAEFDYSGSQACTSLREEGVEVVLVNSNPATIQTDYEIADVVYIEPLRPGVLAKIVEKEKPDGIIGTMGGQTGLNLTMQLYERGFLKQFDVEVLGTGVDAIETASERGKFSELMNRIGEPALDSVAANSVEEAVGFARTHSYPLILRPAYTLGGTGGGVARSEDELVERMKFGMRLSRIGQVLIEESVIGWGEFEYEVMRDGRGNCITICNMENIDPMGIHTGESIVVAPSQTLSNDDHQMLRSASLKIINALNIEGGCNIQFALNQQTGEYYVIEVNPRLSRSSALASKATGYPIARVAAKIALGYTLDEIPNAITKKTPASFEPALDYVVVKIPRWPFDKMPEADRRIGTQMKSTGEVMAIGRNFEEALQKAVRSWEVKKSSLADCRFKDLKEILEHIEKPTDLRLFAIYAALKHGVKPERIAELSGINPWFIRKIRNICEMEEEIRKAGKGIYKDEVLAEAKKYGFSDRQIAELIGSREIEVRRGRKAAGIKPVYKIVDTCAAEFEASTPYYYSTYEQEDEANPQGVRKVIVIGAGPIRIGQGIEFDYCCCHASFALREEKVQSIMINNNPETVSTDFDASDKLYFEPLAFEDVMNVIEREEPDGVIVQFGGQTSINLAMPLAEQGVRILGTGVEGIDIAEDRERFRKLLKELEIPQPRNGTARSFEVAFEVAERIGYPVVVRPSYVIAGRGMQIVYNAEELNRYIHEAVDVSEKRPVLIDKYVEDAIECEIDGISDRKRLFIGGMMEHVEKAGVHSGDASCVTPPVKLSRKIQKKIVGYSRRISSALNNIGAINIQFAVQGERVFVLEANPRASRTVPYLSKATGIPLAKIATKIALGHELGEYGLLDTPKLPYYAVKSVVFPFLKLPGTDFVLGPEMKSTGESMGIDRDFGRAYYKALLGANLDVYTKGRIALSLRPEDRKHARKLAERFRSLGFELVATEGTAKAIGDSAEVVKKVSEGEPNIRTEILGGRISLVVNTPKKGKDSLTDGFKIRRSAIEANIPCITSIEAAFGIAEAIECVKRNELTIEPLRYYTSKIKGVRHA</sequence>
<comment type="function">
    <text evidence="17 20">Large subunit of the glutamine-dependent carbamoyl phosphate synthetase (CPSase). CPSase catalyzes the formation of carbamoyl phosphate from the ammonia moiety of glutamine, carbonate, and phosphate donated by ATP, constituting the first step of 2 biosynthetic pathways, one leading to arginine and/or urea and the other to pyrimidine nucleotides. The large subunit (synthetase) binds the substrates ammonia (free or transferred from glutamine from the small subunit), hydrogencarbonate and ATP and carries out an ATP-coupled ligase reaction, activating hydrogencarbonate by forming carboxy phosphate which reacts with ammonia to form carbamoyl phosphate.</text>
</comment>
<dbReference type="InterPro" id="IPR006275">
    <property type="entry name" value="CPSase_lsu"/>
</dbReference>
<feature type="binding site" evidence="20">
    <location>
        <position position="284"/>
    </location>
    <ligand>
        <name>Mn(2+)</name>
        <dbReference type="ChEBI" id="CHEBI:29035"/>
        <label>1</label>
    </ligand>
</feature>
<evidence type="ECO:0000256" key="15">
    <source>
        <dbReference type="ARBA" id="ARBA00047359"/>
    </source>
</evidence>
<feature type="binding site" evidence="20">
    <location>
        <position position="834"/>
    </location>
    <ligand>
        <name>Mn(2+)</name>
        <dbReference type="ChEBI" id="CHEBI:29035"/>
        <label>4</label>
    </ligand>
</feature>
<evidence type="ECO:0000313" key="24">
    <source>
        <dbReference type="Proteomes" id="UP000510821"/>
    </source>
</evidence>
<evidence type="ECO:0000256" key="16">
    <source>
        <dbReference type="ARBA" id="ARBA00048816"/>
    </source>
</evidence>
<evidence type="ECO:0000256" key="5">
    <source>
        <dbReference type="ARBA" id="ARBA00022571"/>
    </source>
</evidence>